<comment type="caution">
    <text evidence="1">The sequence shown here is derived from an EMBL/GenBank/DDBJ whole genome shotgun (WGS) entry which is preliminary data.</text>
</comment>
<accession>A0A0F8XII7</accession>
<dbReference type="AlphaFoldDB" id="A0A0F8XII7"/>
<reference evidence="1" key="1">
    <citation type="journal article" date="2015" name="Nature">
        <title>Complex archaea that bridge the gap between prokaryotes and eukaryotes.</title>
        <authorList>
            <person name="Spang A."/>
            <person name="Saw J.H."/>
            <person name="Jorgensen S.L."/>
            <person name="Zaremba-Niedzwiedzka K."/>
            <person name="Martijn J."/>
            <person name="Lind A.E."/>
            <person name="van Eijk R."/>
            <person name="Schleper C."/>
            <person name="Guy L."/>
            <person name="Ettema T.J."/>
        </authorList>
    </citation>
    <scope>NUCLEOTIDE SEQUENCE</scope>
</reference>
<gene>
    <name evidence="1" type="ORF">LCGC14_3019900</name>
</gene>
<protein>
    <submittedName>
        <fullName evidence="1">Uncharacterized protein</fullName>
    </submittedName>
</protein>
<evidence type="ECO:0000313" key="1">
    <source>
        <dbReference type="EMBL" id="KKK60885.1"/>
    </source>
</evidence>
<organism evidence="1">
    <name type="scientific">marine sediment metagenome</name>
    <dbReference type="NCBI Taxonomy" id="412755"/>
    <lineage>
        <taxon>unclassified sequences</taxon>
        <taxon>metagenomes</taxon>
        <taxon>ecological metagenomes</taxon>
    </lineage>
</organism>
<proteinExistence type="predicted"/>
<name>A0A0F8XII7_9ZZZZ</name>
<sequence length="86" mass="9006">KKTALLLAAIMRLCEGDVSKFLPPSGKSWGQARLGCASLEPVPVFPEEIKRFLDSGPSMGARRAALVAILESIIADEVDGPQGAGV</sequence>
<feature type="non-terminal residue" evidence="1">
    <location>
        <position position="1"/>
    </location>
</feature>
<dbReference type="EMBL" id="LAZR01062750">
    <property type="protein sequence ID" value="KKK60885.1"/>
    <property type="molecule type" value="Genomic_DNA"/>
</dbReference>